<keyword evidence="5 7" id="KW-0594">Phospholipid biosynthesis</keyword>
<evidence type="ECO:0000256" key="10">
    <source>
        <dbReference type="PIRSR" id="PIRSR000114-3"/>
    </source>
</evidence>
<evidence type="ECO:0000256" key="5">
    <source>
        <dbReference type="ARBA" id="ARBA00023209"/>
    </source>
</evidence>
<keyword evidence="3 7" id="KW-0560">Oxidoreductase</keyword>
<dbReference type="Gene3D" id="1.10.1040.10">
    <property type="entry name" value="N-(1-d-carboxylethyl)-l-norvaline Dehydrogenase, domain 2"/>
    <property type="match status" value="1"/>
</dbReference>
<evidence type="ECO:0000256" key="4">
    <source>
        <dbReference type="ARBA" id="ARBA00023098"/>
    </source>
</evidence>
<keyword evidence="4 7" id="KW-0443">Lipid metabolism</keyword>
<comment type="caution">
    <text evidence="7">Lacks conserved residue(s) required for the propagation of feature annotation.</text>
</comment>
<dbReference type="GO" id="GO:0046167">
    <property type="term" value="P:glycerol-3-phosphate biosynthetic process"/>
    <property type="evidence" value="ECO:0007669"/>
    <property type="project" value="UniProtKB-UniRule"/>
</dbReference>
<name>A0A968GDW8_9SPIO</name>
<keyword evidence="7" id="KW-0547">Nucleotide-binding</keyword>
<dbReference type="GO" id="GO:0046168">
    <property type="term" value="P:glycerol-3-phosphate catabolic process"/>
    <property type="evidence" value="ECO:0007669"/>
    <property type="project" value="InterPro"/>
</dbReference>
<dbReference type="SUPFAM" id="SSF51735">
    <property type="entry name" value="NAD(P)-binding Rossmann-fold domains"/>
    <property type="match status" value="1"/>
</dbReference>
<evidence type="ECO:0000256" key="12">
    <source>
        <dbReference type="RuleBase" id="RU000439"/>
    </source>
</evidence>
<protein>
    <recommendedName>
        <fullName evidence="7">Glycerol-3-phosphate dehydrogenase [NAD(P)+]</fullName>
        <ecNumber evidence="7">1.1.1.94</ecNumber>
    </recommendedName>
    <alternativeName>
        <fullName evidence="7">NAD(P)(+)-dependent glycerol-3-phosphate dehydrogenase</fullName>
    </alternativeName>
    <alternativeName>
        <fullName evidence="7">NAD(P)H-dependent dihydroxyacetone-phosphate reductase</fullName>
    </alternativeName>
</protein>
<feature type="domain" description="Glycerol-3-phosphate dehydrogenase NAD-dependent C-terminal" evidence="14">
    <location>
        <begin position="200"/>
        <end position="356"/>
    </location>
</feature>
<keyword evidence="6 7" id="KW-1208">Phospholipid metabolism</keyword>
<dbReference type="InterPro" id="IPR036291">
    <property type="entry name" value="NAD(P)-bd_dom_sf"/>
</dbReference>
<feature type="binding site" evidence="7">
    <location>
        <position position="282"/>
    </location>
    <ligand>
        <name>sn-glycerol 3-phosphate</name>
        <dbReference type="ChEBI" id="CHEBI:57597"/>
    </ligand>
</feature>
<evidence type="ECO:0000259" key="13">
    <source>
        <dbReference type="Pfam" id="PF01210"/>
    </source>
</evidence>
<comment type="subcellular location">
    <subcellularLocation>
        <location evidence="7">Cytoplasm</location>
    </subcellularLocation>
</comment>
<keyword evidence="7 10" id="KW-0520">NAD</keyword>
<feature type="binding site" evidence="7">
    <location>
        <position position="156"/>
    </location>
    <ligand>
        <name>sn-glycerol 3-phosphate</name>
        <dbReference type="ChEBI" id="CHEBI:57597"/>
    </ligand>
</feature>
<feature type="binding site" evidence="7">
    <location>
        <position position="281"/>
    </location>
    <ligand>
        <name>sn-glycerol 3-phosphate</name>
        <dbReference type="ChEBI" id="CHEBI:57597"/>
    </ligand>
</feature>
<comment type="caution">
    <text evidence="15">The sequence shown here is derived from an EMBL/GenBank/DDBJ whole genome shotgun (WGS) entry which is preliminary data.</text>
</comment>
<dbReference type="Gene3D" id="3.40.50.720">
    <property type="entry name" value="NAD(P)-binding Rossmann-like Domain"/>
    <property type="match status" value="1"/>
</dbReference>
<feature type="binding site" evidence="7">
    <location>
        <position position="211"/>
    </location>
    <ligand>
        <name>sn-glycerol 3-phosphate</name>
        <dbReference type="ChEBI" id="CHEBI:57597"/>
    </ligand>
</feature>
<dbReference type="PANTHER" id="PTHR11728">
    <property type="entry name" value="GLYCEROL-3-PHOSPHATE DEHYDROGENASE"/>
    <property type="match status" value="1"/>
</dbReference>
<dbReference type="NCBIfam" id="NF000940">
    <property type="entry name" value="PRK00094.1-2"/>
    <property type="match status" value="1"/>
</dbReference>
<feature type="binding site" evidence="7">
    <location>
        <position position="25"/>
    </location>
    <ligand>
        <name>NADPH</name>
        <dbReference type="ChEBI" id="CHEBI:57783"/>
    </ligand>
</feature>
<dbReference type="GO" id="GO:0005975">
    <property type="term" value="P:carbohydrate metabolic process"/>
    <property type="evidence" value="ECO:0007669"/>
    <property type="project" value="InterPro"/>
</dbReference>
<dbReference type="InterPro" id="IPR011128">
    <property type="entry name" value="G3P_DH_NAD-dep_N"/>
</dbReference>
<comment type="pathway">
    <text evidence="7">Membrane lipid metabolism; glycerophospholipid metabolism.</text>
</comment>
<feature type="binding site" evidence="7">
    <location>
        <position position="315"/>
    </location>
    <ligand>
        <name>NADPH</name>
        <dbReference type="ChEBI" id="CHEBI:57783"/>
    </ligand>
</feature>
<dbReference type="InterPro" id="IPR013328">
    <property type="entry name" value="6PGD_dom2"/>
</dbReference>
<comment type="catalytic activity">
    <reaction evidence="7 12">
        <text>sn-glycerol 3-phosphate + NADP(+) = dihydroxyacetone phosphate + NADPH + H(+)</text>
        <dbReference type="Rhea" id="RHEA:11096"/>
        <dbReference type="ChEBI" id="CHEBI:15378"/>
        <dbReference type="ChEBI" id="CHEBI:57597"/>
        <dbReference type="ChEBI" id="CHEBI:57642"/>
        <dbReference type="ChEBI" id="CHEBI:57783"/>
        <dbReference type="ChEBI" id="CHEBI:58349"/>
        <dbReference type="EC" id="1.1.1.94"/>
    </reaction>
</comment>
<dbReference type="NCBIfam" id="NF000942">
    <property type="entry name" value="PRK00094.1-4"/>
    <property type="match status" value="1"/>
</dbReference>
<comment type="similarity">
    <text evidence="1 7 11">Belongs to the NAD-dependent glycerol-3-phosphate dehydrogenase family.</text>
</comment>
<dbReference type="RefSeq" id="WP_167702877.1">
    <property type="nucleotide sequence ID" value="NZ_CP118168.1"/>
</dbReference>
<keyword evidence="16" id="KW-1185">Reference proteome</keyword>
<dbReference type="GO" id="GO:0006650">
    <property type="term" value="P:glycerophospholipid metabolic process"/>
    <property type="evidence" value="ECO:0007669"/>
    <property type="project" value="UniProtKB-UniRule"/>
</dbReference>
<evidence type="ECO:0000256" key="7">
    <source>
        <dbReference type="HAMAP-Rule" id="MF_00394"/>
    </source>
</evidence>
<dbReference type="AlphaFoldDB" id="A0A968GDW8"/>
<dbReference type="InterPro" id="IPR006168">
    <property type="entry name" value="G3P_DH_NAD-dep"/>
</dbReference>
<feature type="active site" description="Proton acceptor" evidence="7 8">
    <location>
        <position position="211"/>
    </location>
</feature>
<dbReference type="EMBL" id="JAATLK010000001">
    <property type="protein sequence ID" value="NIZ46408.1"/>
    <property type="molecule type" value="Genomic_DNA"/>
</dbReference>
<dbReference type="SUPFAM" id="SSF48179">
    <property type="entry name" value="6-phosphogluconate dehydrogenase C-terminal domain-like"/>
    <property type="match status" value="1"/>
</dbReference>
<feature type="binding site" evidence="10">
    <location>
        <position position="160"/>
    </location>
    <ligand>
        <name>NAD(+)</name>
        <dbReference type="ChEBI" id="CHEBI:57540"/>
    </ligand>
</feature>
<evidence type="ECO:0000256" key="9">
    <source>
        <dbReference type="PIRSR" id="PIRSR000114-2"/>
    </source>
</evidence>
<evidence type="ECO:0000256" key="1">
    <source>
        <dbReference type="ARBA" id="ARBA00011009"/>
    </source>
</evidence>
<evidence type="ECO:0000259" key="14">
    <source>
        <dbReference type="Pfam" id="PF07479"/>
    </source>
</evidence>
<keyword evidence="7" id="KW-0963">Cytoplasm</keyword>
<dbReference type="GO" id="GO:0047952">
    <property type="term" value="F:glycerol-3-phosphate dehydrogenase [NAD(P)+] activity"/>
    <property type="evidence" value="ECO:0007669"/>
    <property type="project" value="UniProtKB-UniRule"/>
</dbReference>
<dbReference type="Pfam" id="PF01210">
    <property type="entry name" value="NAD_Gly3P_dh_N"/>
    <property type="match status" value="1"/>
</dbReference>
<comment type="catalytic activity">
    <reaction evidence="7">
        <text>sn-glycerol 3-phosphate + NAD(+) = dihydroxyacetone phosphate + NADH + H(+)</text>
        <dbReference type="Rhea" id="RHEA:11092"/>
        <dbReference type="ChEBI" id="CHEBI:15378"/>
        <dbReference type="ChEBI" id="CHEBI:57540"/>
        <dbReference type="ChEBI" id="CHEBI:57597"/>
        <dbReference type="ChEBI" id="CHEBI:57642"/>
        <dbReference type="ChEBI" id="CHEBI:57945"/>
        <dbReference type="EC" id="1.1.1.94"/>
    </reaction>
</comment>
<keyword evidence="7" id="KW-0521">NADP</keyword>
<evidence type="ECO:0000256" key="2">
    <source>
        <dbReference type="ARBA" id="ARBA00022516"/>
    </source>
</evidence>
<feature type="binding site" evidence="7">
    <location>
        <position position="158"/>
    </location>
    <ligand>
        <name>sn-glycerol 3-phosphate</name>
        <dbReference type="ChEBI" id="CHEBI:57597"/>
    </ligand>
</feature>
<gene>
    <name evidence="7" type="primary">gpsA</name>
    <name evidence="15" type="ORF">HCT46_00500</name>
</gene>
<feature type="binding site" evidence="7">
    <location>
        <position position="122"/>
    </location>
    <ligand>
        <name>sn-glycerol 3-phosphate</name>
        <dbReference type="ChEBI" id="CHEBI:57597"/>
    </ligand>
</feature>
<feature type="binding site" evidence="9">
    <location>
        <position position="122"/>
    </location>
    <ligand>
        <name>substrate</name>
    </ligand>
</feature>
<dbReference type="EC" id="1.1.1.94" evidence="7"/>
<feature type="binding site" evidence="7">
    <location>
        <position position="317"/>
    </location>
    <ligand>
        <name>NADPH</name>
        <dbReference type="ChEBI" id="CHEBI:57783"/>
    </ligand>
</feature>
<evidence type="ECO:0000256" key="8">
    <source>
        <dbReference type="PIRSR" id="PIRSR000114-1"/>
    </source>
</evidence>
<accession>A0A968GDW8</accession>
<dbReference type="PIRSF" id="PIRSF000114">
    <property type="entry name" value="Glycerol-3-P_dh"/>
    <property type="match status" value="1"/>
</dbReference>
<feature type="binding site" evidence="7">
    <location>
        <position position="122"/>
    </location>
    <ligand>
        <name>NADPH</name>
        <dbReference type="ChEBI" id="CHEBI:57783"/>
    </ligand>
</feature>
<dbReference type="InterPro" id="IPR006109">
    <property type="entry name" value="G3P_DH_NAD-dep_C"/>
</dbReference>
<dbReference type="GO" id="GO:0005829">
    <property type="term" value="C:cytosol"/>
    <property type="evidence" value="ECO:0007669"/>
    <property type="project" value="TreeGrafter"/>
</dbReference>
<dbReference type="PRINTS" id="PR00077">
    <property type="entry name" value="GPDHDRGNASE"/>
</dbReference>
<sequence length="363" mass="38903">MNPKEQQSHHKNNSRTVAVIGAGAFGTALAKILAEKGVDVAIWAYKEETATDINTRHQNAEFLPDVTLPSSLTASSDLAAVVASRDVILLVTPSSVLIETARRLITIPSVADGKPIIACATKGLLRSPSGDGQLLLDGLENYLPGFYKGNMVYLSGPSHAEEIALGKVTALIAASQNPMHAIIIRELFSAPTLRVFSSIDVSGVQVVAALKNVVAIAFGAIEAYAERTNNIGDNTESFLLSGGLNEIMILARAMGSTHIETVTGPAGIGDLDVTCRSKYGRNRRFGRSIVEGNLLNDFTDLDDLMSNVTAKVGYLPEGVFAARTAYLIAKKYNLRTPMFNAIYRVLNKELDVEIAIQELVFGL</sequence>
<evidence type="ECO:0000256" key="11">
    <source>
        <dbReference type="RuleBase" id="RU000437"/>
    </source>
</evidence>
<feature type="domain" description="Glycerol-3-phosphate dehydrogenase NAD-dependent N-terminal" evidence="13">
    <location>
        <begin position="17"/>
        <end position="180"/>
    </location>
</feature>
<dbReference type="GO" id="GO:0051287">
    <property type="term" value="F:NAD binding"/>
    <property type="evidence" value="ECO:0007669"/>
    <property type="project" value="InterPro"/>
</dbReference>
<evidence type="ECO:0000256" key="6">
    <source>
        <dbReference type="ARBA" id="ARBA00023264"/>
    </source>
</evidence>
<organism evidence="15 16">
    <name type="scientific">Entomospira nematocerorum</name>
    <dbReference type="NCBI Taxonomy" id="2719987"/>
    <lineage>
        <taxon>Bacteria</taxon>
        <taxon>Pseudomonadati</taxon>
        <taxon>Spirochaetota</taxon>
        <taxon>Spirochaetia</taxon>
        <taxon>Spirochaetales</taxon>
        <taxon>Spirochaetaceae</taxon>
        <taxon>Entomospira</taxon>
    </lineage>
</organism>
<dbReference type="Pfam" id="PF07479">
    <property type="entry name" value="NAD_Gly3P_dh_C"/>
    <property type="match status" value="1"/>
</dbReference>
<feature type="binding site" evidence="10">
    <location>
        <begin position="21"/>
        <end position="26"/>
    </location>
    <ligand>
        <name>NAD(+)</name>
        <dbReference type="ChEBI" id="CHEBI:57540"/>
    </ligand>
</feature>
<comment type="function">
    <text evidence="7">Catalyzes the reduction of the glycolytic intermediate dihydroxyacetone phosphate (DHAP) to sn-glycerol 3-phosphate (G3P), the key precursor for phospholipid synthesis.</text>
</comment>
<dbReference type="PANTHER" id="PTHR11728:SF1">
    <property type="entry name" value="GLYCEROL-3-PHOSPHATE DEHYDROGENASE [NAD(+)] 2, CHLOROPLASTIC"/>
    <property type="match status" value="1"/>
</dbReference>
<proteinExistence type="inferred from homology"/>
<dbReference type="GO" id="GO:0008654">
    <property type="term" value="P:phospholipid biosynthetic process"/>
    <property type="evidence" value="ECO:0007669"/>
    <property type="project" value="UniProtKB-KW"/>
</dbReference>
<reference evidence="15" key="1">
    <citation type="submission" date="2020-03" db="EMBL/GenBank/DDBJ databases">
        <title>Spirochaetal bacteria isolated from arthropods constitute a novel genus Entomospira genus novum within the order Spirochaetales.</title>
        <authorList>
            <person name="Grana-Miraglia L."/>
            <person name="Sikutova S."/>
            <person name="Fingerle V."/>
            <person name="Sing A."/>
            <person name="Castillo-Ramirez S."/>
            <person name="Margos G."/>
            <person name="Rudolf I."/>
        </authorList>
    </citation>
    <scope>NUCLEOTIDE SEQUENCE</scope>
    <source>
        <strain evidence="15">BR208</strain>
    </source>
</reference>
<dbReference type="HAMAP" id="MF_00394">
    <property type="entry name" value="NAD_Glyc3P_dehydrog"/>
    <property type="match status" value="1"/>
</dbReference>
<dbReference type="Proteomes" id="UP000752013">
    <property type="component" value="Unassembled WGS sequence"/>
</dbReference>
<feature type="binding site" evidence="7">
    <location>
        <position position="281"/>
    </location>
    <ligand>
        <name>NADPH</name>
        <dbReference type="ChEBI" id="CHEBI:57783"/>
    </ligand>
</feature>
<feature type="binding site" evidence="9">
    <location>
        <begin position="281"/>
        <end position="282"/>
    </location>
    <ligand>
        <name>substrate</name>
    </ligand>
</feature>
<evidence type="ECO:0000313" key="15">
    <source>
        <dbReference type="EMBL" id="NIZ46408.1"/>
    </source>
</evidence>
<feature type="binding site" evidence="10">
    <location>
        <position position="281"/>
    </location>
    <ligand>
        <name>NAD(+)</name>
        <dbReference type="ChEBI" id="CHEBI:57540"/>
    </ligand>
</feature>
<dbReference type="InterPro" id="IPR008927">
    <property type="entry name" value="6-PGluconate_DH-like_C_sf"/>
</dbReference>
<feature type="binding site" evidence="7">
    <location>
        <position position="160"/>
    </location>
    <ligand>
        <name>NADPH</name>
        <dbReference type="ChEBI" id="CHEBI:57783"/>
    </ligand>
</feature>
<evidence type="ECO:0000256" key="3">
    <source>
        <dbReference type="ARBA" id="ARBA00023002"/>
    </source>
</evidence>
<feature type="binding site" evidence="7">
    <location>
        <position position="270"/>
    </location>
    <ligand>
        <name>sn-glycerol 3-phosphate</name>
        <dbReference type="ChEBI" id="CHEBI:57597"/>
    </ligand>
</feature>
<feature type="binding site" evidence="7">
    <location>
        <position position="46"/>
    </location>
    <ligand>
        <name>NADPH</name>
        <dbReference type="ChEBI" id="CHEBI:57783"/>
    </ligand>
</feature>
<keyword evidence="2 7" id="KW-0444">Lipid biosynthesis</keyword>
<evidence type="ECO:0000313" key="16">
    <source>
        <dbReference type="Proteomes" id="UP000752013"/>
    </source>
</evidence>